<protein>
    <submittedName>
        <fullName evidence="2">Uncharacterized protein</fullName>
    </submittedName>
</protein>
<dbReference type="AlphaFoldDB" id="A0A9P3GRW0"/>
<name>A0A9P3GRW0_9APHY</name>
<keyword evidence="1" id="KW-1133">Transmembrane helix</keyword>
<dbReference type="OrthoDB" id="3265734at2759"/>
<evidence type="ECO:0000313" key="3">
    <source>
        <dbReference type="Proteomes" id="UP000703269"/>
    </source>
</evidence>
<evidence type="ECO:0000256" key="1">
    <source>
        <dbReference type="SAM" id="Phobius"/>
    </source>
</evidence>
<feature type="transmembrane region" description="Helical" evidence="1">
    <location>
        <begin position="141"/>
        <end position="165"/>
    </location>
</feature>
<proteinExistence type="predicted"/>
<keyword evidence="1" id="KW-0472">Membrane</keyword>
<evidence type="ECO:0000313" key="2">
    <source>
        <dbReference type="EMBL" id="GJF00042.1"/>
    </source>
</evidence>
<gene>
    <name evidence="2" type="ORF">PsYK624_163190</name>
</gene>
<dbReference type="EMBL" id="BPQB01000131">
    <property type="protein sequence ID" value="GJF00042.1"/>
    <property type="molecule type" value="Genomic_DNA"/>
</dbReference>
<comment type="caution">
    <text evidence="2">The sequence shown here is derived from an EMBL/GenBank/DDBJ whole genome shotgun (WGS) entry which is preliminary data.</text>
</comment>
<reference evidence="2 3" key="1">
    <citation type="submission" date="2021-08" db="EMBL/GenBank/DDBJ databases">
        <title>Draft Genome Sequence of Phanerochaete sordida strain YK-624.</title>
        <authorList>
            <person name="Mori T."/>
            <person name="Dohra H."/>
            <person name="Suzuki T."/>
            <person name="Kawagishi H."/>
            <person name="Hirai H."/>
        </authorList>
    </citation>
    <scope>NUCLEOTIDE SEQUENCE [LARGE SCALE GENOMIC DNA]</scope>
    <source>
        <strain evidence="2 3">YK-624</strain>
    </source>
</reference>
<organism evidence="2 3">
    <name type="scientific">Phanerochaete sordida</name>
    <dbReference type="NCBI Taxonomy" id="48140"/>
    <lineage>
        <taxon>Eukaryota</taxon>
        <taxon>Fungi</taxon>
        <taxon>Dikarya</taxon>
        <taxon>Basidiomycota</taxon>
        <taxon>Agaricomycotina</taxon>
        <taxon>Agaricomycetes</taxon>
        <taxon>Polyporales</taxon>
        <taxon>Phanerochaetaceae</taxon>
        <taxon>Phanerochaete</taxon>
    </lineage>
</organism>
<keyword evidence="3" id="KW-1185">Reference proteome</keyword>
<sequence length="247" mass="26290">MSADAGQTAQGTKSAGANVTFIFEGTLVSAFGTIDSSGISCTWSLDGDEPHSVDQPGQPSTQYRFPIFSQQVPYANHTLVIVSTSSERTLWLDYLTYTGTKYIPAPQAAVAASSTLPSTSFSIPSTASHSGVSTTKSIPPWAITIASIGAIAFVALAVTCAVLFVRRRHRLRLERPRNYATIHERTFEILPIDKPKESSIGDVLRVKFTGALRSSSRTTPGAATQAPLSSTVFTSVIMGPSTVATSW</sequence>
<accession>A0A9P3GRW0</accession>
<dbReference type="Proteomes" id="UP000703269">
    <property type="component" value="Unassembled WGS sequence"/>
</dbReference>
<keyword evidence="1" id="KW-0812">Transmembrane</keyword>
<dbReference type="Gene3D" id="2.60.120.260">
    <property type="entry name" value="Galactose-binding domain-like"/>
    <property type="match status" value="1"/>
</dbReference>